<keyword evidence="3" id="KW-0520">NAD</keyword>
<dbReference type="Proteomes" id="UP000500806">
    <property type="component" value="Chromosome"/>
</dbReference>
<evidence type="ECO:0000256" key="2">
    <source>
        <dbReference type="ARBA" id="ARBA00023002"/>
    </source>
</evidence>
<name>A0A6M9PR49_9BURK</name>
<dbReference type="PANTHER" id="PTHR10996">
    <property type="entry name" value="2-HYDROXYACID DEHYDROGENASE-RELATED"/>
    <property type="match status" value="1"/>
</dbReference>
<proteinExistence type="inferred from homology"/>
<dbReference type="SUPFAM" id="SSF52283">
    <property type="entry name" value="Formate/glycerate dehydrogenase catalytic domain-like"/>
    <property type="match status" value="1"/>
</dbReference>
<dbReference type="RefSeq" id="WP_173943280.1">
    <property type="nucleotide sequence ID" value="NZ_CBCSCD010000001.1"/>
</dbReference>
<dbReference type="GO" id="GO:0030267">
    <property type="term" value="F:glyoxylate reductase (NADPH) activity"/>
    <property type="evidence" value="ECO:0007669"/>
    <property type="project" value="TreeGrafter"/>
</dbReference>
<dbReference type="GO" id="GO:0016618">
    <property type="term" value="F:hydroxypyruvate reductase [NAD(P)H] activity"/>
    <property type="evidence" value="ECO:0007669"/>
    <property type="project" value="TreeGrafter"/>
</dbReference>
<gene>
    <name evidence="7" type="ORF">DCO16_08665</name>
</gene>
<feature type="domain" description="D-isomer specific 2-hydroxyacid dehydrogenase catalytic" evidence="5">
    <location>
        <begin position="41"/>
        <end position="307"/>
    </location>
</feature>
<dbReference type="InterPro" id="IPR006139">
    <property type="entry name" value="D-isomer_2_OHA_DH_cat_dom"/>
</dbReference>
<dbReference type="FunFam" id="3.40.50.720:FF:000213">
    <property type="entry name" value="Putative 2-hydroxyacid dehydrogenase"/>
    <property type="match status" value="1"/>
</dbReference>
<evidence type="ECO:0000256" key="3">
    <source>
        <dbReference type="ARBA" id="ARBA00023027"/>
    </source>
</evidence>
<dbReference type="Pfam" id="PF00389">
    <property type="entry name" value="2-Hacid_dh"/>
    <property type="match status" value="1"/>
</dbReference>
<keyword evidence="2 4" id="KW-0560">Oxidoreductase</keyword>
<evidence type="ECO:0000256" key="4">
    <source>
        <dbReference type="RuleBase" id="RU003719"/>
    </source>
</evidence>
<dbReference type="GO" id="GO:0051287">
    <property type="term" value="F:NAD binding"/>
    <property type="evidence" value="ECO:0007669"/>
    <property type="project" value="InterPro"/>
</dbReference>
<protein>
    <submittedName>
        <fullName evidence="7">2-hydroxyacid dehydrogenase</fullName>
    </submittedName>
</protein>
<dbReference type="EMBL" id="CP028941">
    <property type="protein sequence ID" value="QKM63119.1"/>
    <property type="molecule type" value="Genomic_DNA"/>
</dbReference>
<dbReference type="CDD" id="cd12156">
    <property type="entry name" value="HPPR"/>
    <property type="match status" value="1"/>
</dbReference>
<dbReference type="Gene3D" id="3.40.50.720">
    <property type="entry name" value="NAD(P)-binding Rossmann-like Domain"/>
    <property type="match status" value="2"/>
</dbReference>
<evidence type="ECO:0000259" key="6">
    <source>
        <dbReference type="Pfam" id="PF02826"/>
    </source>
</evidence>
<evidence type="ECO:0000256" key="1">
    <source>
        <dbReference type="ARBA" id="ARBA00022857"/>
    </source>
</evidence>
<comment type="similarity">
    <text evidence="4">Belongs to the D-isomer specific 2-hydroxyacid dehydrogenase family.</text>
</comment>
<dbReference type="KEGG" id="pani:DCO16_08665"/>
<dbReference type="AlphaFoldDB" id="A0A6M9PR49"/>
<keyword evidence="8" id="KW-1185">Reference proteome</keyword>
<dbReference type="PANTHER" id="PTHR10996:SF178">
    <property type="entry name" value="2-HYDROXYACID DEHYDROGENASE YGL185C-RELATED"/>
    <property type="match status" value="1"/>
</dbReference>
<organism evidence="7 8">
    <name type="scientific">Polynucleobacter antarcticus</name>
    <dbReference type="NCBI Taxonomy" id="1743162"/>
    <lineage>
        <taxon>Bacteria</taxon>
        <taxon>Pseudomonadati</taxon>
        <taxon>Pseudomonadota</taxon>
        <taxon>Betaproteobacteria</taxon>
        <taxon>Burkholderiales</taxon>
        <taxon>Burkholderiaceae</taxon>
        <taxon>Polynucleobacter</taxon>
    </lineage>
</organism>
<sequence>MIPVNSVLQVGLFPEVMQKQIDQRLKTIHLLDPQAQPPSGEFTGILIRSNTQLPQGLLEQIPSIRMVATCGVGYDNLPLAYLKAHGIKASNTPGVLNDAVCELAIGMLFGLLRRIPQAQEFVKSSAWSKAPFVTTTTLAGKCVGIAGMGRIGQDLAARLESFKVQIAYTGPTRKNVPYEYYPNIQALAKACDVLFLACPASPETEKMVGAEVLEALGPMGYLINIARGSVVDEGALLVALQQKKIAGAALDVFEDEPNPNSGFLSLDNVLLTPHIGSATAETRELMTNLAISNLEAFYNQQPLLTEVKIKLE</sequence>
<dbReference type="Pfam" id="PF02826">
    <property type="entry name" value="2-Hacid_dh_C"/>
    <property type="match status" value="1"/>
</dbReference>
<dbReference type="SUPFAM" id="SSF51735">
    <property type="entry name" value="NAD(P)-binding Rossmann-fold domains"/>
    <property type="match status" value="1"/>
</dbReference>
<keyword evidence="1" id="KW-0521">NADP</keyword>
<dbReference type="InterPro" id="IPR006140">
    <property type="entry name" value="D-isomer_DH_NAD-bd"/>
</dbReference>
<evidence type="ECO:0000313" key="8">
    <source>
        <dbReference type="Proteomes" id="UP000500806"/>
    </source>
</evidence>
<reference evidence="7 8" key="1">
    <citation type="submission" date="2018-04" db="EMBL/GenBank/DDBJ databases">
        <title>Polynucleobacter sp. LimPoW16 genome.</title>
        <authorList>
            <person name="Hahn M.W."/>
        </authorList>
    </citation>
    <scope>NUCLEOTIDE SEQUENCE [LARGE SCALE GENOMIC DNA]</scope>
    <source>
        <strain evidence="7 8">LimPoW16</strain>
    </source>
</reference>
<accession>A0A6M9PR49</accession>
<evidence type="ECO:0000259" key="5">
    <source>
        <dbReference type="Pfam" id="PF00389"/>
    </source>
</evidence>
<dbReference type="InterPro" id="IPR036291">
    <property type="entry name" value="NAD(P)-bd_dom_sf"/>
</dbReference>
<feature type="domain" description="D-isomer specific 2-hydroxyacid dehydrogenase NAD-binding" evidence="6">
    <location>
        <begin position="105"/>
        <end position="276"/>
    </location>
</feature>
<evidence type="ECO:0000313" key="7">
    <source>
        <dbReference type="EMBL" id="QKM63119.1"/>
    </source>
</evidence>
<dbReference type="GO" id="GO:0005829">
    <property type="term" value="C:cytosol"/>
    <property type="evidence" value="ECO:0007669"/>
    <property type="project" value="TreeGrafter"/>
</dbReference>
<dbReference type="InterPro" id="IPR050223">
    <property type="entry name" value="D-isomer_2-hydroxyacid_DH"/>
</dbReference>